<proteinExistence type="predicted"/>
<dbReference type="Proteomes" id="UP000061809">
    <property type="component" value="Chromosome"/>
</dbReference>
<gene>
    <name evidence="1" type="ORF">BcellWH2_00002</name>
</gene>
<sequence length="134" mass="15748">MENIKLFNDHFQNYKVYGIPKAQLIIADVPYNLGNNAYASNPSWYVDGDNKNGESDKAGKEFFDTDKDFRPAEFMHFCSQMLVKEPKEKGKAPCMIIFCEFEDQFRYRTWEKIWAKQLYQSRIQEGLFSSSIES</sequence>
<evidence type="ECO:0000313" key="2">
    <source>
        <dbReference type="Proteomes" id="UP000061809"/>
    </source>
</evidence>
<dbReference type="KEGG" id="bcel:BcellWH2_00002"/>
<evidence type="ECO:0000313" key="1">
    <source>
        <dbReference type="EMBL" id="ALJ57279.1"/>
    </source>
</evidence>
<evidence type="ECO:0008006" key="3">
    <source>
        <dbReference type="Google" id="ProtNLM"/>
    </source>
</evidence>
<name>A0A0P0GBU1_9BACE</name>
<dbReference type="AlphaFoldDB" id="A0A0P0GBU1"/>
<protein>
    <recommendedName>
        <fullName evidence="3">Site-specific DNA-methyltransferase</fullName>
    </recommendedName>
</protein>
<dbReference type="EMBL" id="CP012801">
    <property type="protein sequence ID" value="ALJ57279.1"/>
    <property type="molecule type" value="Genomic_DNA"/>
</dbReference>
<dbReference type="SUPFAM" id="SSF53335">
    <property type="entry name" value="S-adenosyl-L-methionine-dependent methyltransferases"/>
    <property type="match status" value="1"/>
</dbReference>
<organism evidence="1 2">
    <name type="scientific">Bacteroides cellulosilyticus</name>
    <dbReference type="NCBI Taxonomy" id="246787"/>
    <lineage>
        <taxon>Bacteria</taxon>
        <taxon>Pseudomonadati</taxon>
        <taxon>Bacteroidota</taxon>
        <taxon>Bacteroidia</taxon>
        <taxon>Bacteroidales</taxon>
        <taxon>Bacteroidaceae</taxon>
        <taxon>Bacteroides</taxon>
    </lineage>
</organism>
<dbReference type="InterPro" id="IPR029063">
    <property type="entry name" value="SAM-dependent_MTases_sf"/>
</dbReference>
<accession>A0A0P0GBU1</accession>
<dbReference type="PATRIC" id="fig|246787.4.peg.2"/>
<reference evidence="1 2" key="1">
    <citation type="journal article" date="2015" name="Science">
        <title>Genetic determinants of in vivo fitness and diet responsiveness in multiple human gut Bacteroides.</title>
        <authorList>
            <person name="Wu M."/>
            <person name="McNulty N.P."/>
            <person name="Rodionov D.A."/>
            <person name="Khoroshkin M.S."/>
            <person name="Griffin N.W."/>
            <person name="Cheng J."/>
            <person name="Latreille P."/>
            <person name="Kerstetter R.A."/>
            <person name="Terrapon N."/>
            <person name="Henrissat B."/>
            <person name="Osterman A.L."/>
            <person name="Gordon J.I."/>
        </authorList>
    </citation>
    <scope>NUCLEOTIDE SEQUENCE [LARGE SCALE GENOMIC DNA]</scope>
    <source>
        <strain evidence="1 2">WH2</strain>
    </source>
</reference>